<dbReference type="Proteomes" id="UP000093432">
    <property type="component" value="Unassembled WGS sequence"/>
</dbReference>
<protein>
    <recommendedName>
        <fullName evidence="4">RING-type E3 ubiquitin transferase</fullName>
    </recommendedName>
</protein>
<dbReference type="OrthoDB" id="5386209at2"/>
<gene>
    <name evidence="2" type="ORF">BBI00_11110</name>
</gene>
<proteinExistence type="predicted"/>
<organism evidence="2 3">
    <name type="scientific">Chryseobacterium arthrosphaerae</name>
    <dbReference type="NCBI Taxonomy" id="651561"/>
    <lineage>
        <taxon>Bacteria</taxon>
        <taxon>Pseudomonadati</taxon>
        <taxon>Bacteroidota</taxon>
        <taxon>Flavobacteriia</taxon>
        <taxon>Flavobacteriales</taxon>
        <taxon>Weeksellaceae</taxon>
        <taxon>Chryseobacterium group</taxon>
        <taxon>Chryseobacterium</taxon>
    </lineage>
</organism>
<comment type="caution">
    <text evidence="2">The sequence shown here is derived from an EMBL/GenBank/DDBJ whole genome shotgun (WGS) entry which is preliminary data.</text>
</comment>
<evidence type="ECO:0000313" key="2">
    <source>
        <dbReference type="EMBL" id="OCA74847.1"/>
    </source>
</evidence>
<name>A0A1B8ZTD1_9FLAO</name>
<accession>A0A1B8ZTD1</accession>
<evidence type="ECO:0000313" key="3">
    <source>
        <dbReference type="Proteomes" id="UP000093432"/>
    </source>
</evidence>
<dbReference type="RefSeq" id="WP_065398831.1">
    <property type="nucleotide sequence ID" value="NZ_MAYG01000001.1"/>
</dbReference>
<feature type="transmembrane region" description="Helical" evidence="1">
    <location>
        <begin position="51"/>
        <end position="72"/>
    </location>
</feature>
<dbReference type="EMBL" id="MAYG01000001">
    <property type="protein sequence ID" value="OCA74847.1"/>
    <property type="molecule type" value="Genomic_DNA"/>
</dbReference>
<dbReference type="STRING" id="651561.BBI00_11110"/>
<keyword evidence="1" id="KW-0812">Transmembrane</keyword>
<keyword evidence="1" id="KW-0472">Membrane</keyword>
<evidence type="ECO:0000256" key="1">
    <source>
        <dbReference type="SAM" id="Phobius"/>
    </source>
</evidence>
<dbReference type="AlphaFoldDB" id="A0A1B8ZTD1"/>
<sequence>MESNRKKSYIAYGILGAIVFCFLYFILWTIFKEKMPLHAYLYEISNNYDAYAEKAIIILPLIFFVFIFLTLMRPTSAKRFLRLQASLPTSKIKSLAKGIVEVEGTLIMKEPLSSPVDHEICIGYYYTIEDIDRDSDGKLSYRTIHRETRCNPFTIKDETGTIDIEPEDIELVLLGETNISSSNNKRYTETLLKDGQKMLLVGYADAKNGVPFIRKDDHYKVLGVTSSSGITVWNKYQPLLRSFMVTCSIILLIIIYILIQ</sequence>
<evidence type="ECO:0008006" key="4">
    <source>
        <dbReference type="Google" id="ProtNLM"/>
    </source>
</evidence>
<feature type="transmembrane region" description="Helical" evidence="1">
    <location>
        <begin position="239"/>
        <end position="259"/>
    </location>
</feature>
<reference evidence="3" key="1">
    <citation type="submission" date="2016-07" db="EMBL/GenBank/DDBJ databases">
        <authorList>
            <person name="Florea S."/>
            <person name="Webb J.S."/>
            <person name="Jaromczyk J."/>
            <person name="Schardl C.L."/>
        </authorList>
    </citation>
    <scope>NUCLEOTIDE SEQUENCE [LARGE SCALE GENOMIC DNA]</scope>
    <source>
        <strain evidence="3">CC-VM-7</strain>
    </source>
</reference>
<keyword evidence="1" id="KW-1133">Transmembrane helix</keyword>
<feature type="transmembrane region" description="Helical" evidence="1">
    <location>
        <begin position="9"/>
        <end position="31"/>
    </location>
</feature>